<dbReference type="PANTHER" id="PTHR44858">
    <property type="entry name" value="TETRATRICOPEPTIDE REPEAT PROTEIN 6"/>
    <property type="match status" value="1"/>
</dbReference>
<dbReference type="Pfam" id="PF13432">
    <property type="entry name" value="TPR_16"/>
    <property type="match status" value="2"/>
</dbReference>
<dbReference type="AlphaFoldDB" id="A0A9X9WMI2"/>
<organism evidence="3 6">
    <name type="scientific">Neoroseomonas oryzicola</name>
    <dbReference type="NCBI Taxonomy" id="535904"/>
    <lineage>
        <taxon>Bacteria</taxon>
        <taxon>Pseudomonadati</taxon>
        <taxon>Pseudomonadota</taxon>
        <taxon>Alphaproteobacteria</taxon>
        <taxon>Acetobacterales</taxon>
        <taxon>Acetobacteraceae</taxon>
        <taxon>Neoroseomonas</taxon>
    </lineage>
</organism>
<name>A0A9X9WMI2_9PROT</name>
<dbReference type="Gene3D" id="1.25.40.10">
    <property type="entry name" value="Tetratricopeptide repeat domain"/>
    <property type="match status" value="2"/>
</dbReference>
<dbReference type="Proteomes" id="UP001138708">
    <property type="component" value="Unassembled WGS sequence"/>
</dbReference>
<keyword evidence="2" id="KW-0802">TPR repeat</keyword>
<dbReference type="GO" id="GO:0009279">
    <property type="term" value="C:cell outer membrane"/>
    <property type="evidence" value="ECO:0007669"/>
    <property type="project" value="TreeGrafter"/>
</dbReference>
<dbReference type="Proteomes" id="UP000746741">
    <property type="component" value="Unassembled WGS sequence"/>
</dbReference>
<reference evidence="4 5" key="2">
    <citation type="submission" date="2020-02" db="EMBL/GenBank/DDBJ databases">
        <authorList>
            <person name="Sun Q."/>
            <person name="Inoue M."/>
        </authorList>
    </citation>
    <scope>NUCLEOTIDE SEQUENCE [LARGE SCALE GENOMIC DNA]</scope>
    <source>
        <strain evidence="4 5">KCTC 22478</strain>
    </source>
</reference>
<keyword evidence="5" id="KW-1185">Reference proteome</keyword>
<dbReference type="EMBL" id="JAAVUP010000004">
    <property type="protein sequence ID" value="NKE18400.1"/>
    <property type="molecule type" value="Genomic_DNA"/>
</dbReference>
<dbReference type="InterPro" id="IPR019734">
    <property type="entry name" value="TPR_rpt"/>
</dbReference>
<evidence type="ECO:0000313" key="4">
    <source>
        <dbReference type="EMBL" id="NKE18400.1"/>
    </source>
</evidence>
<comment type="caution">
    <text evidence="3">The sequence shown here is derived from an EMBL/GenBank/DDBJ whole genome shotgun (WGS) entry which is preliminary data.</text>
</comment>
<keyword evidence="1" id="KW-0677">Repeat</keyword>
<dbReference type="SUPFAM" id="SSF48452">
    <property type="entry name" value="TPR-like"/>
    <property type="match status" value="2"/>
</dbReference>
<dbReference type="InterPro" id="IPR011990">
    <property type="entry name" value="TPR-like_helical_dom_sf"/>
</dbReference>
<proteinExistence type="predicted"/>
<evidence type="ECO:0000256" key="2">
    <source>
        <dbReference type="ARBA" id="ARBA00022803"/>
    </source>
</evidence>
<evidence type="ECO:0000313" key="5">
    <source>
        <dbReference type="Proteomes" id="UP000746741"/>
    </source>
</evidence>
<dbReference type="SMART" id="SM00028">
    <property type="entry name" value="TPR"/>
    <property type="match status" value="5"/>
</dbReference>
<dbReference type="PANTHER" id="PTHR44858:SF1">
    <property type="entry name" value="UDP-N-ACETYLGLUCOSAMINE--PEPTIDE N-ACETYLGLUCOSAMINYLTRANSFERASE SPINDLY-RELATED"/>
    <property type="match status" value="1"/>
</dbReference>
<dbReference type="InterPro" id="IPR050498">
    <property type="entry name" value="Ycf3"/>
</dbReference>
<evidence type="ECO:0000256" key="1">
    <source>
        <dbReference type="ARBA" id="ARBA00022737"/>
    </source>
</evidence>
<reference evidence="3" key="3">
    <citation type="journal article" date="2021" name="Syst. Appl. Microbiol.">
        <title>Roseomonas hellenica sp. nov., isolated from roots of wild-growing Alkanna tinctoria.</title>
        <authorList>
            <person name="Rat A."/>
            <person name="Naranjo H.D."/>
            <person name="Lebbe L."/>
            <person name="Cnockaert M."/>
            <person name="Krigas N."/>
            <person name="Grigoriadou K."/>
            <person name="Maloupa E."/>
            <person name="Willems A."/>
        </authorList>
    </citation>
    <scope>NUCLEOTIDE SEQUENCE</scope>
    <source>
        <strain evidence="3">LMG 31161</strain>
    </source>
</reference>
<dbReference type="EMBL" id="JAAEDK010000056">
    <property type="protein sequence ID" value="MBR0661542.1"/>
    <property type="molecule type" value="Genomic_DNA"/>
</dbReference>
<gene>
    <name evidence="4" type="ORF">GWK15_15710</name>
    <name evidence="3" type="ORF">GXW75_19970</name>
</gene>
<dbReference type="GO" id="GO:0046813">
    <property type="term" value="P:receptor-mediated virion attachment to host cell"/>
    <property type="evidence" value="ECO:0007669"/>
    <property type="project" value="TreeGrafter"/>
</dbReference>
<reference evidence="3" key="1">
    <citation type="submission" date="2020-01" db="EMBL/GenBank/DDBJ databases">
        <authorList>
            <person name="Rat A."/>
        </authorList>
    </citation>
    <scope>NUCLEOTIDE SEQUENCE</scope>
    <source>
        <strain evidence="3">LMG 31161</strain>
    </source>
</reference>
<sequence>MQESACEDVQPGPPAHAAEAACSFLLDNDIPAGPAERARILVNRGVARTLTGAIDGAGADFDAAVALDPANLHARSNRAAMAVGRGDHEAALADLDAVIAANPDFPLAQLSRARVRRALGDRDGARSDLDAAIEAAPMLFEHYALRGDLRREEADVGGAMADYEAALRRQPVNAYVRTNRAVLLFHIGARRQAAEEIERALDEAPPGDPWPLAASAGLALLAGDIGRAEAELAAALERAPRDAMALHLRAILRARLGDGQGSRADAAAARAGQPDIAQAAEIVFGLGPP</sequence>
<evidence type="ECO:0000313" key="3">
    <source>
        <dbReference type="EMBL" id="MBR0661542.1"/>
    </source>
</evidence>
<dbReference type="RefSeq" id="WP_168042302.1">
    <property type="nucleotide sequence ID" value="NZ_JAAVUP010000004.1"/>
</dbReference>
<protein>
    <submittedName>
        <fullName evidence="3">Tetratricopeptide repeat protein</fullName>
    </submittedName>
</protein>
<evidence type="ECO:0000313" key="6">
    <source>
        <dbReference type="Proteomes" id="UP001138708"/>
    </source>
</evidence>
<accession>A0A9X9WMI2</accession>